<keyword evidence="2" id="KW-0472">Membrane</keyword>
<feature type="compositionally biased region" description="Low complexity" evidence="1">
    <location>
        <begin position="70"/>
        <end position="82"/>
    </location>
</feature>
<name>A0A9W8NA78_9PEZI</name>
<dbReference type="AlphaFoldDB" id="A0A9W8NA78"/>
<dbReference type="VEuPathDB" id="FungiDB:F4678DRAFT_426076"/>
<evidence type="ECO:0000259" key="3">
    <source>
        <dbReference type="Pfam" id="PF25130"/>
    </source>
</evidence>
<feature type="compositionally biased region" description="Basic and acidic residues" evidence="1">
    <location>
        <begin position="1"/>
        <end position="16"/>
    </location>
</feature>
<accession>A0A9W8NA78</accession>
<feature type="region of interest" description="Disordered" evidence="1">
    <location>
        <begin position="46"/>
        <end position="131"/>
    </location>
</feature>
<dbReference type="Proteomes" id="UP001148614">
    <property type="component" value="Unassembled WGS sequence"/>
</dbReference>
<feature type="region of interest" description="Disordered" evidence="1">
    <location>
        <begin position="575"/>
        <end position="682"/>
    </location>
</feature>
<keyword evidence="2" id="KW-0812">Transmembrane</keyword>
<feature type="compositionally biased region" description="Low complexity" evidence="1">
    <location>
        <begin position="582"/>
        <end position="598"/>
    </location>
</feature>
<dbReference type="PANTHER" id="PTHR42078">
    <property type="entry name" value="GLUCAN 1, 4-ALPHA-GLUCOSIDASE"/>
    <property type="match status" value="1"/>
</dbReference>
<keyword evidence="2" id="KW-1133">Transmembrane helix</keyword>
<feature type="compositionally biased region" description="Basic and acidic residues" evidence="1">
    <location>
        <begin position="622"/>
        <end position="631"/>
    </location>
</feature>
<dbReference type="EMBL" id="JANPWZ010001538">
    <property type="protein sequence ID" value="KAJ3565041.1"/>
    <property type="molecule type" value="Genomic_DNA"/>
</dbReference>
<dbReference type="InterPro" id="IPR056722">
    <property type="entry name" value="DUF7820"/>
</dbReference>
<organism evidence="4 5">
    <name type="scientific">Xylaria arbuscula</name>
    <dbReference type="NCBI Taxonomy" id="114810"/>
    <lineage>
        <taxon>Eukaryota</taxon>
        <taxon>Fungi</taxon>
        <taxon>Dikarya</taxon>
        <taxon>Ascomycota</taxon>
        <taxon>Pezizomycotina</taxon>
        <taxon>Sordariomycetes</taxon>
        <taxon>Xylariomycetidae</taxon>
        <taxon>Xylariales</taxon>
        <taxon>Xylariaceae</taxon>
        <taxon>Xylaria</taxon>
    </lineage>
</organism>
<feature type="compositionally biased region" description="Pro residues" evidence="1">
    <location>
        <begin position="669"/>
        <end position="682"/>
    </location>
</feature>
<sequence>MGDPADTKSSELDRRLSRAASTRLSHVLREGDDDYDLQAMAISDGFRPVQNTQPHHASHVTFPSQSSIDPSPARAMPSRPSSVAKPVPGHDFSGPYNASSGLERGPVRSSTMSTEMPAETPYEGPRGPSHPYQMYPQDVRLARTASLATTSTAPISERSYNGPRGPTHAYGLYPQNVGTTDEVPSGGSPQGSINVGFPGTTDNYQRRLGPDGEEVADMIGPDGHTEQLPPYTRYPEEAYVQKAAGINVAQSTPASSSSSAQTEQQTAQNLVIPGAGGIGLATRNPEFSSTEDLHQLNSPQSRHSVRSMVSEVSHHSINTAARAVTNEKEKNWKTAARRKVWGVVPCWALILGAIILVLLGVILGTVIGTVFGRQFSGKDRNDDDSYSATKPAGFVPLASVPPGLPALVEGPYSLPLMSPRFSNTCFKDGSQGRAWNCDAIMAQLTMSIRRKSDSTDVTAYALDLTYNHSYTIDSNVYSYGVQPPSLSDQQLMLVDDTFEPSRGPAWALALPYEKTVILPEQFLTYSDGQSQRRSMFGFDFKRKGLAQSGEKPWICTWPSTILEILIYPNQTNTYQYQPPPSSTGSPSSSPAPTASSSGGQTAKNRREAIAPFDFDDYDDDYDSRKEEDYPHTDSTSSSSTSPAASSTSSPTSSMSTTASGTSSAEPNYFSPPPMPPPPFPPYPKIVKVEERRDPEIGAAAPTCRQIEVGEKGVKAIPALDDDGNPIVVQIEEIMVETSKKEMRPFYKRESFGPSMWQRDDGSELSDCGCIWWLT</sequence>
<dbReference type="PANTHER" id="PTHR42078:SF1">
    <property type="entry name" value="GLUCAN 1, 4-ALPHA-GLUCOSIDASE"/>
    <property type="match status" value="1"/>
</dbReference>
<proteinExistence type="predicted"/>
<evidence type="ECO:0000313" key="4">
    <source>
        <dbReference type="EMBL" id="KAJ3565041.1"/>
    </source>
</evidence>
<feature type="transmembrane region" description="Helical" evidence="2">
    <location>
        <begin position="347"/>
        <end position="371"/>
    </location>
</feature>
<feature type="compositionally biased region" description="Polar residues" evidence="1">
    <location>
        <begin position="49"/>
        <end position="69"/>
    </location>
</feature>
<evidence type="ECO:0000256" key="1">
    <source>
        <dbReference type="SAM" id="MobiDB-lite"/>
    </source>
</evidence>
<evidence type="ECO:0000256" key="2">
    <source>
        <dbReference type="SAM" id="Phobius"/>
    </source>
</evidence>
<feature type="compositionally biased region" description="Low complexity" evidence="1">
    <location>
        <begin position="634"/>
        <end position="668"/>
    </location>
</feature>
<gene>
    <name evidence="4" type="ORF">NPX13_g7641</name>
</gene>
<feature type="region of interest" description="Disordered" evidence="1">
    <location>
        <begin position="1"/>
        <end position="23"/>
    </location>
</feature>
<reference evidence="4" key="1">
    <citation type="submission" date="2022-07" db="EMBL/GenBank/DDBJ databases">
        <title>Genome Sequence of Xylaria arbuscula.</title>
        <authorList>
            <person name="Buettner E."/>
        </authorList>
    </citation>
    <scope>NUCLEOTIDE SEQUENCE</scope>
    <source>
        <strain evidence="4">VT107</strain>
    </source>
</reference>
<dbReference type="Pfam" id="PF25130">
    <property type="entry name" value="DUF7820"/>
    <property type="match status" value="1"/>
</dbReference>
<keyword evidence="5" id="KW-1185">Reference proteome</keyword>
<feature type="domain" description="DUF7820" evidence="3">
    <location>
        <begin position="395"/>
        <end position="772"/>
    </location>
</feature>
<evidence type="ECO:0000313" key="5">
    <source>
        <dbReference type="Proteomes" id="UP001148614"/>
    </source>
</evidence>
<protein>
    <recommendedName>
        <fullName evidence="3">DUF7820 domain-containing protein</fullName>
    </recommendedName>
</protein>
<comment type="caution">
    <text evidence="4">The sequence shown here is derived from an EMBL/GenBank/DDBJ whole genome shotgun (WGS) entry which is preliminary data.</text>
</comment>